<gene>
    <name evidence="1" type="ORF">ACFSO8_00010</name>
</gene>
<evidence type="ECO:0000313" key="1">
    <source>
        <dbReference type="EMBL" id="MFD2543834.1"/>
    </source>
</evidence>
<sequence length="65" mass="7454">MRKIVKPADVALIFGISPRQASRILATLRKTLGKEKHHCVTVTEFVTHFGLPRNEMEDVIFYNDN</sequence>
<dbReference type="Proteomes" id="UP001597394">
    <property type="component" value="Unassembled WGS sequence"/>
</dbReference>
<dbReference type="RefSeq" id="WP_255926264.1">
    <property type="nucleotide sequence ID" value="NZ_JANFQP010000001.1"/>
</dbReference>
<comment type="caution">
    <text evidence="1">The sequence shown here is derived from an EMBL/GenBank/DDBJ whole genome shotgun (WGS) entry which is preliminary data.</text>
</comment>
<evidence type="ECO:0000313" key="2">
    <source>
        <dbReference type="Proteomes" id="UP001597394"/>
    </source>
</evidence>
<reference evidence="2" key="1">
    <citation type="journal article" date="2019" name="Int. J. Syst. Evol. Microbiol.">
        <title>The Global Catalogue of Microorganisms (GCM) 10K type strain sequencing project: providing services to taxonomists for standard genome sequencing and annotation.</title>
        <authorList>
            <consortium name="The Broad Institute Genomics Platform"/>
            <consortium name="The Broad Institute Genome Sequencing Center for Infectious Disease"/>
            <person name="Wu L."/>
            <person name="Ma J."/>
        </authorList>
    </citation>
    <scope>NUCLEOTIDE SEQUENCE [LARGE SCALE GENOMIC DNA]</scope>
    <source>
        <strain evidence="2">KCTC 52204</strain>
    </source>
</reference>
<accession>A0ABW5K6T1</accession>
<dbReference type="EMBL" id="JBHULG010000001">
    <property type="protein sequence ID" value="MFD2543834.1"/>
    <property type="molecule type" value="Genomic_DNA"/>
</dbReference>
<name>A0ABW5K6T1_9FLAO</name>
<organism evidence="1 2">
    <name type="scientific">Kaistella montana</name>
    <dbReference type="NCBI Taxonomy" id="1849733"/>
    <lineage>
        <taxon>Bacteria</taxon>
        <taxon>Pseudomonadati</taxon>
        <taxon>Bacteroidota</taxon>
        <taxon>Flavobacteriia</taxon>
        <taxon>Flavobacteriales</taxon>
        <taxon>Weeksellaceae</taxon>
        <taxon>Chryseobacterium group</taxon>
        <taxon>Kaistella</taxon>
    </lineage>
</organism>
<proteinExistence type="predicted"/>
<protein>
    <submittedName>
        <fullName evidence="1">Uncharacterized protein</fullName>
    </submittedName>
</protein>
<keyword evidence="2" id="KW-1185">Reference proteome</keyword>